<feature type="compositionally biased region" description="Low complexity" evidence="2">
    <location>
        <begin position="18"/>
        <end position="31"/>
    </location>
</feature>
<sequence length="1097" mass="122725">MVDQSDPAPVQPPEIMNSSPSDSSKPDSLSSRPAITNQEELHPNPNRSFLLADVTPSQAASSSTNSDRFGISEGPVSTFVSQDSTGYTPEYSPDEYQDDLQSLSHSTVSIAYVPGTTEPQNPSVLPDQISSSGQTLLDLPHPPPVVENLAAGAILPSSSDGNAADQLNLISHHGSATFVMTATGTVVSPSLPNSTSGSGPNHPQTLPQNPGSMDDDEDMELGDGEQDDYDDEDYDDDDDDDDDAADDDEIPVLPDNLIEDSELSGFSYDRLHGLPPTFDGERSVCDESLSDTNDTEKFYITDDELSWCDPTEYNPPSFTIDSNFHGSWPQQSQVQNPTIGARPQPLSVTSLDNIIGQNVAFSNAADDDDNFDTGMSTQTESMESHFISPLSTLFLPFNIWTLGKAQHIIHRAFNNMNSPEYSSGLCTRDPLPNADSFILQTISYYIFKFSIFASPSRGFFILSGAHRALFVNETSITFLTGLDVTDEFMKSHEHTQDSPHFYFCRELPWPRTPASLSDISSVSPLSPGNVTARPPASRPIELLTEAQYDDIHKTSEESIYYVPPSLVLKYFNAHVASALLAIPIAPRKGLTYSIADGLEFPAFERNLTVDMFIKQWLVRSKIPPEQLPAKERPHIPISDAAADVSYWPRPQKISRPDDHQFQSYDIQKIPWWKKMNVRRSDARMLRDSWYKGYHNLMFNPHGYSKRLPHTEEYFKAKTMYTKYNASMSHFQLRNLMSVTASNTVQYAHESKVYSVTPFHNQKSVLIDLSNHLKLAVFVDRVKISTMKAKHGVTLVGGFSGEYAMRGLVTDNTVVNGYVTKDPNGITNHIDIIKNRTSRSPQAIISSNDLYIRVLDCETNKFVQRQKFARAINCTDTSQDGRLRVIVGDAKEAWIVDSDTGKPLQQLAGHQDFGFACVWSPDMLHVATSNQDGIVNIWDARMWRILQFIESDVAGYRSLRYSPVGGGPRTLLMCEPADRISIVNAQTYQTRQVHDFFGEIGGADYTPDGGRIWVANMDQAFGGLMEFDRCQWGQEFGMARTRRRHIEERLDTYYPDLPNEWLPEADLDDDERCVLGSGERNMRFRRLMGNREHAEFLR</sequence>
<dbReference type="Proteomes" id="UP000242814">
    <property type="component" value="Unassembled WGS sequence"/>
</dbReference>
<feature type="compositionally biased region" description="Polar residues" evidence="2">
    <location>
        <begin position="78"/>
        <end position="87"/>
    </location>
</feature>
<feature type="region of interest" description="Disordered" evidence="2">
    <location>
        <begin position="1"/>
        <end position="97"/>
    </location>
</feature>
<dbReference type="PANTHER" id="PTHR43991:SF12">
    <property type="entry name" value="WD REPEAT PROTEIN (AFU_ORTHOLOGUE AFUA_8G05640)"/>
    <property type="match status" value="1"/>
</dbReference>
<comment type="caution">
    <text evidence="3">The sequence shown here is derived from an EMBL/GenBank/DDBJ whole genome shotgun (WGS) entry which is preliminary data.</text>
</comment>
<gene>
    <name evidence="3" type="ORF">ACO22_03736</name>
</gene>
<dbReference type="InterPro" id="IPR001680">
    <property type="entry name" value="WD40_rpt"/>
</dbReference>
<dbReference type="PANTHER" id="PTHR43991">
    <property type="entry name" value="WD REPEAT PROTEIN (AFU_ORTHOLOGUE AFUA_8G05640)-RELATED"/>
    <property type="match status" value="1"/>
</dbReference>
<keyword evidence="1" id="KW-0853">WD repeat</keyword>
<evidence type="ECO:0000313" key="4">
    <source>
        <dbReference type="Proteomes" id="UP000242814"/>
    </source>
</evidence>
<accession>A0A1D2JFA8</accession>
<dbReference type="VEuPathDB" id="FungiDB:PABG_00205"/>
<proteinExistence type="predicted"/>
<organism evidence="3 4">
    <name type="scientific">Paracoccidioides brasiliensis</name>
    <dbReference type="NCBI Taxonomy" id="121759"/>
    <lineage>
        <taxon>Eukaryota</taxon>
        <taxon>Fungi</taxon>
        <taxon>Dikarya</taxon>
        <taxon>Ascomycota</taxon>
        <taxon>Pezizomycotina</taxon>
        <taxon>Eurotiomycetes</taxon>
        <taxon>Eurotiomycetidae</taxon>
        <taxon>Onygenales</taxon>
        <taxon>Ajellomycetaceae</taxon>
        <taxon>Paracoccidioides</taxon>
    </lineage>
</organism>
<feature type="compositionally biased region" description="Polar residues" evidence="2">
    <location>
        <begin position="117"/>
        <end position="135"/>
    </location>
</feature>
<feature type="compositionally biased region" description="Polar residues" evidence="2">
    <location>
        <begin position="189"/>
        <end position="211"/>
    </location>
</feature>
<feature type="region of interest" description="Disordered" evidence="2">
    <location>
        <begin position="189"/>
        <end position="260"/>
    </location>
</feature>
<dbReference type="PROSITE" id="PS50082">
    <property type="entry name" value="WD_REPEATS_2"/>
    <property type="match status" value="1"/>
</dbReference>
<evidence type="ECO:0000256" key="1">
    <source>
        <dbReference type="PROSITE-ProRule" id="PRU00221"/>
    </source>
</evidence>
<evidence type="ECO:0000313" key="3">
    <source>
        <dbReference type="EMBL" id="ODH29466.1"/>
    </source>
</evidence>
<feature type="repeat" description="WD" evidence="1">
    <location>
        <begin position="906"/>
        <end position="938"/>
    </location>
</feature>
<dbReference type="VEuPathDB" id="FungiDB:PADG_02606"/>
<dbReference type="SUPFAM" id="SSF50978">
    <property type="entry name" value="WD40 repeat-like"/>
    <property type="match status" value="1"/>
</dbReference>
<dbReference type="AlphaFoldDB" id="A0A1D2JFA8"/>
<feature type="compositionally biased region" description="Polar residues" evidence="2">
    <location>
        <begin position="55"/>
        <end position="67"/>
    </location>
</feature>
<dbReference type="InterPro" id="IPR015943">
    <property type="entry name" value="WD40/YVTN_repeat-like_dom_sf"/>
</dbReference>
<reference evidence="3 4" key="1">
    <citation type="submission" date="2016-06" db="EMBL/GenBank/DDBJ databases">
        <authorList>
            <person name="Kjaerup R.B."/>
            <person name="Dalgaard T.S."/>
            <person name="Juul-Madsen H.R."/>
        </authorList>
    </citation>
    <scope>NUCLEOTIDE SEQUENCE [LARGE SCALE GENOMIC DNA]</scope>
    <source>
        <strain evidence="3 4">Pb300</strain>
    </source>
</reference>
<dbReference type="InterPro" id="IPR036322">
    <property type="entry name" value="WD40_repeat_dom_sf"/>
</dbReference>
<dbReference type="SMART" id="SM00320">
    <property type="entry name" value="WD40"/>
    <property type="match status" value="1"/>
</dbReference>
<feature type="region of interest" description="Disordered" evidence="2">
    <location>
        <begin position="113"/>
        <end position="144"/>
    </location>
</feature>
<dbReference type="PROSITE" id="PS50294">
    <property type="entry name" value="WD_REPEATS_REGION"/>
    <property type="match status" value="1"/>
</dbReference>
<feature type="compositionally biased region" description="Acidic residues" evidence="2">
    <location>
        <begin position="213"/>
        <end position="250"/>
    </location>
</feature>
<protein>
    <submittedName>
        <fullName evidence="3">Uncharacterized protein</fullName>
    </submittedName>
</protein>
<name>A0A1D2JFA8_PARBR</name>
<evidence type="ECO:0000256" key="2">
    <source>
        <dbReference type="SAM" id="MobiDB-lite"/>
    </source>
</evidence>
<dbReference type="EMBL" id="LZYO01000134">
    <property type="protein sequence ID" value="ODH29466.1"/>
    <property type="molecule type" value="Genomic_DNA"/>
</dbReference>
<dbReference type="Gene3D" id="2.130.10.10">
    <property type="entry name" value="YVTN repeat-like/Quinoprotein amine dehydrogenase"/>
    <property type="match status" value="1"/>
</dbReference>